<feature type="transmembrane region" description="Helical" evidence="1">
    <location>
        <begin position="273"/>
        <end position="297"/>
    </location>
</feature>
<dbReference type="EMBL" id="CP031124">
    <property type="protein sequence ID" value="AXF85232.1"/>
    <property type="molecule type" value="Genomic_DNA"/>
</dbReference>
<evidence type="ECO:0000313" key="3">
    <source>
        <dbReference type="EMBL" id="AXF85232.1"/>
    </source>
</evidence>
<dbReference type="InterPro" id="IPR000620">
    <property type="entry name" value="EamA_dom"/>
</dbReference>
<feature type="domain" description="EamA" evidence="2">
    <location>
        <begin position="16"/>
        <end position="149"/>
    </location>
</feature>
<dbReference type="GO" id="GO:0016020">
    <property type="term" value="C:membrane"/>
    <property type="evidence" value="ECO:0007669"/>
    <property type="project" value="InterPro"/>
</dbReference>
<organism evidence="3 4">
    <name type="scientific">Ephemeroptericola cinctiostellae</name>
    <dbReference type="NCBI Taxonomy" id="2268024"/>
    <lineage>
        <taxon>Bacteria</taxon>
        <taxon>Pseudomonadati</taxon>
        <taxon>Pseudomonadota</taxon>
        <taxon>Betaproteobacteria</taxon>
        <taxon>Burkholderiales</taxon>
        <taxon>Burkholderiaceae</taxon>
        <taxon>Ephemeroptericola</taxon>
    </lineage>
</organism>
<feature type="transmembrane region" description="Helical" evidence="1">
    <location>
        <begin position="304"/>
        <end position="321"/>
    </location>
</feature>
<feature type="transmembrane region" description="Helical" evidence="1">
    <location>
        <begin position="247"/>
        <end position="267"/>
    </location>
</feature>
<feature type="transmembrane region" description="Helical" evidence="1">
    <location>
        <begin position="206"/>
        <end position="226"/>
    </location>
</feature>
<evidence type="ECO:0000313" key="4">
    <source>
        <dbReference type="Proteomes" id="UP000252182"/>
    </source>
</evidence>
<dbReference type="RefSeq" id="WP_114562451.1">
    <property type="nucleotide sequence ID" value="NZ_CP031124.1"/>
</dbReference>
<dbReference type="Proteomes" id="UP000252182">
    <property type="component" value="Chromosome"/>
</dbReference>
<feature type="transmembrane region" description="Helical" evidence="1">
    <location>
        <begin position="12"/>
        <end position="34"/>
    </location>
</feature>
<protein>
    <submittedName>
        <fullName evidence="3">Inner membrane protein YtfF</fullName>
    </submittedName>
</protein>
<evidence type="ECO:0000256" key="1">
    <source>
        <dbReference type="SAM" id="Phobius"/>
    </source>
</evidence>
<dbReference type="KEGG" id="hyf:DTO96_100958"/>
<name>A0A345DA44_9BURK</name>
<reference evidence="4" key="1">
    <citation type="submission" date="2018-07" db="EMBL/GenBank/DDBJ databases">
        <authorList>
            <person name="Kim H."/>
        </authorList>
    </citation>
    <scope>NUCLEOTIDE SEQUENCE [LARGE SCALE GENOMIC DNA]</scope>
    <source>
        <strain evidence="4">F02</strain>
    </source>
</reference>
<accession>A0A345DA44</accession>
<gene>
    <name evidence="3" type="primary">ytfF</name>
    <name evidence="3" type="ORF">DTO96_100958</name>
</gene>
<feature type="transmembrane region" description="Helical" evidence="1">
    <location>
        <begin position="46"/>
        <end position="68"/>
    </location>
</feature>
<dbReference type="AlphaFoldDB" id="A0A345DA44"/>
<proteinExistence type="predicted"/>
<sequence>MMTFSTPSTHNHFRQGITAGIIAGALWGLVFLFPRLTPEFSPMSQMVLRYMCYGIFALVLSFRTLPVLMRTLSRHDWGMLVKLSLQANILYYLCLATGVKYGGIAPTTLIIGMLPVTIAVMGRNDAGSLSWRALYAPIGLIVSGIIFISWDLFSHTSDTLTSTPIQRLFALLSATGALVLWTYAAVNNARYLRERPDLSPADWSNLTGVVTAVLSIGILVIAYLIAQWQPDHIFAVNTQADLPWLKFILLGGVVIAFLSSYVGNILWNKASQLLPISLSGQLIMSETLFSLLYGFIYDGRMPRLLEWVAMILALSGVLWAIKLHAEAHPKDAPPEMH</sequence>
<feature type="transmembrane region" description="Helical" evidence="1">
    <location>
        <begin position="89"/>
        <end position="114"/>
    </location>
</feature>
<keyword evidence="1" id="KW-0472">Membrane</keyword>
<keyword evidence="1" id="KW-0812">Transmembrane</keyword>
<evidence type="ECO:0000259" key="2">
    <source>
        <dbReference type="Pfam" id="PF00892"/>
    </source>
</evidence>
<keyword evidence="1" id="KW-1133">Transmembrane helix</keyword>
<dbReference type="Pfam" id="PF00892">
    <property type="entry name" value="EamA"/>
    <property type="match status" value="1"/>
</dbReference>
<feature type="transmembrane region" description="Helical" evidence="1">
    <location>
        <begin position="134"/>
        <end position="153"/>
    </location>
</feature>
<keyword evidence="4" id="KW-1185">Reference proteome</keyword>
<feature type="transmembrane region" description="Helical" evidence="1">
    <location>
        <begin position="165"/>
        <end position="186"/>
    </location>
</feature>
<dbReference type="OrthoDB" id="7216522at2"/>